<keyword evidence="2" id="KW-1185">Reference proteome</keyword>
<reference evidence="2" key="1">
    <citation type="journal article" date="2007" name="Nature">
        <title>The grapevine genome sequence suggests ancestral hexaploidization in major angiosperm phyla.</title>
        <authorList>
            <consortium name="The French-Italian Public Consortium for Grapevine Genome Characterization."/>
            <person name="Jaillon O."/>
            <person name="Aury J.-M."/>
            <person name="Noel B."/>
            <person name="Policriti A."/>
            <person name="Clepet C."/>
            <person name="Casagrande A."/>
            <person name="Choisne N."/>
            <person name="Aubourg S."/>
            <person name="Vitulo N."/>
            <person name="Jubin C."/>
            <person name="Vezzi A."/>
            <person name="Legeai F."/>
            <person name="Hugueney P."/>
            <person name="Dasilva C."/>
            <person name="Horner D."/>
            <person name="Mica E."/>
            <person name="Jublot D."/>
            <person name="Poulain J."/>
            <person name="Bruyere C."/>
            <person name="Billault A."/>
            <person name="Segurens B."/>
            <person name="Gouyvenoux M."/>
            <person name="Ugarte E."/>
            <person name="Cattonaro F."/>
            <person name="Anthouard V."/>
            <person name="Vico V."/>
            <person name="Del Fabbro C."/>
            <person name="Alaux M."/>
            <person name="Di Gaspero G."/>
            <person name="Dumas V."/>
            <person name="Felice N."/>
            <person name="Paillard S."/>
            <person name="Juman I."/>
            <person name="Moroldo M."/>
            <person name="Scalabrin S."/>
            <person name="Canaguier A."/>
            <person name="Le Clainche I."/>
            <person name="Malacrida G."/>
            <person name="Durand E."/>
            <person name="Pesole G."/>
            <person name="Laucou V."/>
            <person name="Chatelet P."/>
            <person name="Merdinoglu D."/>
            <person name="Delledonne M."/>
            <person name="Pezzotti M."/>
            <person name="Lecharny A."/>
            <person name="Scarpelli C."/>
            <person name="Artiguenave F."/>
            <person name="Pe M.E."/>
            <person name="Valle G."/>
            <person name="Morgante M."/>
            <person name="Caboche M."/>
            <person name="Adam-Blondon A.-F."/>
            <person name="Weissenbach J."/>
            <person name="Quetier F."/>
            <person name="Wincker P."/>
        </authorList>
    </citation>
    <scope>NUCLEOTIDE SEQUENCE [LARGE SCALE GENOMIC DNA]</scope>
    <source>
        <strain evidence="2">cv. Pinot noir / PN40024</strain>
    </source>
</reference>
<proteinExistence type="predicted"/>
<organism evidence="1 2">
    <name type="scientific">Vitis vinifera</name>
    <name type="common">Grape</name>
    <dbReference type="NCBI Taxonomy" id="29760"/>
    <lineage>
        <taxon>Eukaryota</taxon>
        <taxon>Viridiplantae</taxon>
        <taxon>Streptophyta</taxon>
        <taxon>Embryophyta</taxon>
        <taxon>Tracheophyta</taxon>
        <taxon>Spermatophyta</taxon>
        <taxon>Magnoliopsida</taxon>
        <taxon>eudicotyledons</taxon>
        <taxon>Gunneridae</taxon>
        <taxon>Pentapetalae</taxon>
        <taxon>rosids</taxon>
        <taxon>Vitales</taxon>
        <taxon>Vitaceae</taxon>
        <taxon>Viteae</taxon>
        <taxon>Vitis</taxon>
    </lineage>
</organism>
<gene>
    <name evidence="1" type="ordered locus">VIT_19s0014g03810</name>
</gene>
<sequence>MTPYRGIGFIFSGKRNIGFHLLCIETSPFISRRCDL</sequence>
<dbReference type="PaxDb" id="29760-VIT_19s0014g03810.t01"/>
<dbReference type="EMBL" id="FN595229">
    <property type="protein sequence ID" value="CBI20391.3"/>
    <property type="molecule type" value="Genomic_DNA"/>
</dbReference>
<dbReference type="HOGENOM" id="CLU_3360727_0_0_1"/>
<protein>
    <submittedName>
        <fullName evidence="1">Uncharacterized protein</fullName>
    </submittedName>
</protein>
<dbReference type="Proteomes" id="UP000009183">
    <property type="component" value="Chromosome 19"/>
</dbReference>
<dbReference type="AlphaFoldDB" id="E0CSU2"/>
<accession>E0CSU2</accession>
<name>E0CSU2_VITVI</name>
<evidence type="ECO:0000313" key="1">
    <source>
        <dbReference type="EMBL" id="CBI20391.3"/>
    </source>
</evidence>
<evidence type="ECO:0000313" key="2">
    <source>
        <dbReference type="Proteomes" id="UP000009183"/>
    </source>
</evidence>
<dbReference type="InParanoid" id="E0CSU2"/>